<comment type="pathway">
    <text evidence="10">Cofactor biosynthesis; FAD biosynthesis; FAD from FMN: step 1/1.</text>
</comment>
<evidence type="ECO:0000256" key="3">
    <source>
        <dbReference type="ARBA" id="ARBA00022679"/>
    </source>
</evidence>
<dbReference type="InterPro" id="IPR023468">
    <property type="entry name" value="Riboflavin_kinase"/>
</dbReference>
<evidence type="ECO:0000256" key="8">
    <source>
        <dbReference type="ARBA" id="ARBA00022840"/>
    </source>
</evidence>
<comment type="catalytic activity">
    <reaction evidence="10">
        <text>riboflavin + ATP = FMN + ADP + H(+)</text>
        <dbReference type="Rhea" id="RHEA:14357"/>
        <dbReference type="ChEBI" id="CHEBI:15378"/>
        <dbReference type="ChEBI" id="CHEBI:30616"/>
        <dbReference type="ChEBI" id="CHEBI:57986"/>
        <dbReference type="ChEBI" id="CHEBI:58210"/>
        <dbReference type="ChEBI" id="CHEBI:456216"/>
        <dbReference type="EC" id="2.7.1.26"/>
    </reaction>
</comment>
<reference evidence="12 13" key="1">
    <citation type="submission" date="2021-06" db="EMBL/GenBank/DDBJ databases">
        <title>Clostridia strains as spoilage organisms.</title>
        <authorList>
            <person name="Wambui J."/>
            <person name="Stephan R."/>
            <person name="Stevens M.J.A."/>
        </authorList>
    </citation>
    <scope>NUCLEOTIDE SEQUENCE [LARGE SCALE GENOMIC DNA]</scope>
    <source>
        <strain evidence="12 13">DSM 14204</strain>
    </source>
</reference>
<dbReference type="EC" id="2.7.7.2" evidence="10"/>
<gene>
    <name evidence="12" type="ORF">KPL37_05625</name>
</gene>
<evidence type="ECO:0000259" key="11">
    <source>
        <dbReference type="SMART" id="SM00904"/>
    </source>
</evidence>
<organism evidence="12 13">
    <name type="scientific">Clostridium frigoris</name>
    <dbReference type="NCBI Taxonomy" id="205327"/>
    <lineage>
        <taxon>Bacteria</taxon>
        <taxon>Bacillati</taxon>
        <taxon>Bacillota</taxon>
        <taxon>Clostridia</taxon>
        <taxon>Eubacteriales</taxon>
        <taxon>Clostridiaceae</taxon>
        <taxon>Clostridium</taxon>
    </lineage>
</organism>
<dbReference type="NCBIfam" id="NF004162">
    <property type="entry name" value="PRK05627.1-5"/>
    <property type="match status" value="1"/>
</dbReference>
<sequence>MLIIEDNFKTNLKYQTFIALGSFDGLHLGHMHLINKAVELSKANNAKSMICTFKNHPLSVINKEICPKLIMDNDTKIKLLKDTGIDIVNLANFDKEFMKITPEEFIRNMVKCYNAKGIIVGFNYRFGYKNLGDVEMLKEYSTILGYKLYVCDAVSVNDEIVSSSRIRHLIAEGNIVKANELLGRPHTIIGNVVKGKQLGRTIGFPTVNLNYNKDYILPKGGVYYTIIEYNNCFYKAITNIGYNPTVEGGKLSVETYILDFNKQIYNEVVKINFINRIRDEVKFNNVDELKCQLVKDKEYAYNQKIEL</sequence>
<keyword evidence="2 10" id="KW-0288">FMN</keyword>
<protein>
    <recommendedName>
        <fullName evidence="10">Riboflavin biosynthesis protein</fullName>
    </recommendedName>
    <domain>
        <recommendedName>
            <fullName evidence="10">Riboflavin kinase</fullName>
            <ecNumber evidence="10">2.7.1.26</ecNumber>
        </recommendedName>
        <alternativeName>
            <fullName evidence="10">Flavokinase</fullName>
        </alternativeName>
    </domain>
    <domain>
        <recommendedName>
            <fullName evidence="10">FMN adenylyltransferase</fullName>
            <ecNumber evidence="10">2.7.7.2</ecNumber>
        </recommendedName>
        <alternativeName>
            <fullName evidence="10">FAD pyrophosphorylase</fullName>
        </alternativeName>
        <alternativeName>
            <fullName evidence="10">FAD synthase</fullName>
        </alternativeName>
    </domain>
</protein>
<comment type="caution">
    <text evidence="12">The sequence shown here is derived from an EMBL/GenBank/DDBJ whole genome shotgun (WGS) entry which is preliminary data.</text>
</comment>
<evidence type="ECO:0000256" key="10">
    <source>
        <dbReference type="PIRNR" id="PIRNR004491"/>
    </source>
</evidence>
<comment type="similarity">
    <text evidence="10">Belongs to the ribF family.</text>
</comment>
<dbReference type="InterPro" id="IPR015865">
    <property type="entry name" value="Riboflavin_kinase_bac/euk"/>
</dbReference>
<feature type="domain" description="Riboflavin kinase" evidence="11">
    <location>
        <begin position="181"/>
        <end position="305"/>
    </location>
</feature>
<keyword evidence="13" id="KW-1185">Reference proteome</keyword>
<evidence type="ECO:0000256" key="6">
    <source>
        <dbReference type="ARBA" id="ARBA00022777"/>
    </source>
</evidence>
<name>A0ABS6BSE9_9CLOT</name>
<dbReference type="InterPro" id="IPR002606">
    <property type="entry name" value="Riboflavin_kinase_bac"/>
</dbReference>
<keyword evidence="3 10" id="KW-0808">Transferase</keyword>
<keyword evidence="6 10" id="KW-0418">Kinase</keyword>
<keyword evidence="1 10" id="KW-0285">Flavoprotein</keyword>
<keyword evidence="7 10" id="KW-0274">FAD</keyword>
<evidence type="ECO:0000256" key="1">
    <source>
        <dbReference type="ARBA" id="ARBA00022630"/>
    </source>
</evidence>
<dbReference type="SMART" id="SM00904">
    <property type="entry name" value="Flavokinase"/>
    <property type="match status" value="1"/>
</dbReference>
<dbReference type="EMBL" id="JAHLDV010000007">
    <property type="protein sequence ID" value="MBU3159235.1"/>
    <property type="molecule type" value="Genomic_DNA"/>
</dbReference>
<dbReference type="GO" id="GO:0008531">
    <property type="term" value="F:riboflavin kinase activity"/>
    <property type="evidence" value="ECO:0007669"/>
    <property type="project" value="UniProtKB-EC"/>
</dbReference>
<dbReference type="PANTHER" id="PTHR22749">
    <property type="entry name" value="RIBOFLAVIN KINASE/FMN ADENYLYLTRANSFERASE"/>
    <property type="match status" value="1"/>
</dbReference>
<evidence type="ECO:0000256" key="2">
    <source>
        <dbReference type="ARBA" id="ARBA00022643"/>
    </source>
</evidence>
<dbReference type="GO" id="GO:0003919">
    <property type="term" value="F:FMN adenylyltransferase activity"/>
    <property type="evidence" value="ECO:0007669"/>
    <property type="project" value="UniProtKB-EC"/>
</dbReference>
<dbReference type="Pfam" id="PF06574">
    <property type="entry name" value="FAD_syn"/>
    <property type="match status" value="1"/>
</dbReference>
<dbReference type="CDD" id="cd02064">
    <property type="entry name" value="FAD_synthetase_N"/>
    <property type="match status" value="1"/>
</dbReference>
<dbReference type="Proteomes" id="UP000776252">
    <property type="component" value="Unassembled WGS sequence"/>
</dbReference>
<keyword evidence="9" id="KW-0511">Multifunctional enzyme</keyword>
<evidence type="ECO:0000313" key="13">
    <source>
        <dbReference type="Proteomes" id="UP000776252"/>
    </source>
</evidence>
<dbReference type="InterPro" id="IPR015864">
    <property type="entry name" value="FAD_synthase"/>
</dbReference>
<dbReference type="PANTHER" id="PTHR22749:SF6">
    <property type="entry name" value="RIBOFLAVIN KINASE"/>
    <property type="match status" value="1"/>
</dbReference>
<keyword evidence="8 10" id="KW-0067">ATP-binding</keyword>
<evidence type="ECO:0000256" key="4">
    <source>
        <dbReference type="ARBA" id="ARBA00022695"/>
    </source>
</evidence>
<dbReference type="PIRSF" id="PIRSF004491">
    <property type="entry name" value="FAD_Synth"/>
    <property type="match status" value="1"/>
</dbReference>
<evidence type="ECO:0000256" key="9">
    <source>
        <dbReference type="ARBA" id="ARBA00023268"/>
    </source>
</evidence>
<dbReference type="EC" id="2.7.1.26" evidence="10"/>
<keyword evidence="5 10" id="KW-0547">Nucleotide-binding</keyword>
<evidence type="ECO:0000256" key="7">
    <source>
        <dbReference type="ARBA" id="ARBA00022827"/>
    </source>
</evidence>
<dbReference type="Pfam" id="PF01687">
    <property type="entry name" value="Flavokinase"/>
    <property type="match status" value="1"/>
</dbReference>
<keyword evidence="4 10" id="KW-0548">Nucleotidyltransferase</keyword>
<proteinExistence type="inferred from homology"/>
<comment type="catalytic activity">
    <reaction evidence="10">
        <text>FMN + ATP + H(+) = FAD + diphosphate</text>
        <dbReference type="Rhea" id="RHEA:17237"/>
        <dbReference type="ChEBI" id="CHEBI:15378"/>
        <dbReference type="ChEBI" id="CHEBI:30616"/>
        <dbReference type="ChEBI" id="CHEBI:33019"/>
        <dbReference type="ChEBI" id="CHEBI:57692"/>
        <dbReference type="ChEBI" id="CHEBI:58210"/>
        <dbReference type="EC" id="2.7.7.2"/>
    </reaction>
</comment>
<evidence type="ECO:0000256" key="5">
    <source>
        <dbReference type="ARBA" id="ARBA00022741"/>
    </source>
</evidence>
<dbReference type="NCBIfam" id="TIGR00083">
    <property type="entry name" value="ribF"/>
    <property type="match status" value="1"/>
</dbReference>
<evidence type="ECO:0000313" key="12">
    <source>
        <dbReference type="EMBL" id="MBU3159235.1"/>
    </source>
</evidence>
<dbReference type="RefSeq" id="WP_216146435.1">
    <property type="nucleotide sequence ID" value="NZ_JAHLDV010000007.1"/>
</dbReference>
<comment type="pathway">
    <text evidence="10">Cofactor biosynthesis; FMN biosynthesis; FMN from riboflavin (ATP route): step 1/1.</text>
</comment>
<accession>A0ABS6BSE9</accession>